<reference evidence="1 2" key="1">
    <citation type="journal article" date="2023" name="Sci. Data">
        <title>Genome assembly of the Korean intertidal mud-creeper Batillaria attramentaria.</title>
        <authorList>
            <person name="Patra A.K."/>
            <person name="Ho P.T."/>
            <person name="Jun S."/>
            <person name="Lee S.J."/>
            <person name="Kim Y."/>
            <person name="Won Y.J."/>
        </authorList>
    </citation>
    <scope>NUCLEOTIDE SEQUENCE [LARGE SCALE GENOMIC DNA]</scope>
    <source>
        <strain evidence="1">Wonlab-2016</strain>
    </source>
</reference>
<protein>
    <submittedName>
        <fullName evidence="1">Uncharacterized protein</fullName>
    </submittedName>
</protein>
<accession>A0ABD0M532</accession>
<name>A0ABD0M532_9CAEN</name>
<sequence length="153" mass="17150">MRDKASCHLPDARINPLVVAGSVKIHSNAFREDNQKTKESKAAHFSFSTHLRSLSRHSIKMELIYCFLQQRRVNQAAARNEQASVIGDAREAAVYEQAQRFGSASLPPPPFLFSSCITITGVQYLAGFGFSKSEESRFRRRGSEMALKQKMLA</sequence>
<dbReference type="Proteomes" id="UP001519460">
    <property type="component" value="Unassembled WGS sequence"/>
</dbReference>
<gene>
    <name evidence="1" type="ORF">BaRGS_00002122</name>
</gene>
<comment type="caution">
    <text evidence="1">The sequence shown here is derived from an EMBL/GenBank/DDBJ whole genome shotgun (WGS) entry which is preliminary data.</text>
</comment>
<dbReference type="EMBL" id="JACVVK020000006">
    <property type="protein sequence ID" value="KAK7506647.1"/>
    <property type="molecule type" value="Genomic_DNA"/>
</dbReference>
<proteinExistence type="predicted"/>
<evidence type="ECO:0000313" key="2">
    <source>
        <dbReference type="Proteomes" id="UP001519460"/>
    </source>
</evidence>
<evidence type="ECO:0000313" key="1">
    <source>
        <dbReference type="EMBL" id="KAK7506647.1"/>
    </source>
</evidence>
<dbReference type="AlphaFoldDB" id="A0ABD0M532"/>
<keyword evidence="2" id="KW-1185">Reference proteome</keyword>
<organism evidence="1 2">
    <name type="scientific">Batillaria attramentaria</name>
    <dbReference type="NCBI Taxonomy" id="370345"/>
    <lineage>
        <taxon>Eukaryota</taxon>
        <taxon>Metazoa</taxon>
        <taxon>Spiralia</taxon>
        <taxon>Lophotrochozoa</taxon>
        <taxon>Mollusca</taxon>
        <taxon>Gastropoda</taxon>
        <taxon>Caenogastropoda</taxon>
        <taxon>Sorbeoconcha</taxon>
        <taxon>Cerithioidea</taxon>
        <taxon>Batillariidae</taxon>
        <taxon>Batillaria</taxon>
    </lineage>
</organism>